<dbReference type="GeneID" id="87818046"/>
<accession>A0AAN6V1D5</accession>
<comment type="caution">
    <text evidence="1">The sequence shown here is derived from an EMBL/GenBank/DDBJ whole genome shotgun (WGS) entry which is preliminary data.</text>
</comment>
<evidence type="ECO:0000313" key="1">
    <source>
        <dbReference type="EMBL" id="KAK4141751.1"/>
    </source>
</evidence>
<dbReference type="AlphaFoldDB" id="A0AAN6V1D5"/>
<reference evidence="1" key="1">
    <citation type="journal article" date="2023" name="Mol. Phylogenet. Evol.">
        <title>Genome-scale phylogeny and comparative genomics of the fungal order Sordariales.</title>
        <authorList>
            <person name="Hensen N."/>
            <person name="Bonometti L."/>
            <person name="Westerberg I."/>
            <person name="Brannstrom I.O."/>
            <person name="Guillou S."/>
            <person name="Cros-Aarteil S."/>
            <person name="Calhoun S."/>
            <person name="Haridas S."/>
            <person name="Kuo A."/>
            <person name="Mondo S."/>
            <person name="Pangilinan J."/>
            <person name="Riley R."/>
            <person name="LaButti K."/>
            <person name="Andreopoulos B."/>
            <person name="Lipzen A."/>
            <person name="Chen C."/>
            <person name="Yan M."/>
            <person name="Daum C."/>
            <person name="Ng V."/>
            <person name="Clum A."/>
            <person name="Steindorff A."/>
            <person name="Ohm R.A."/>
            <person name="Martin F."/>
            <person name="Silar P."/>
            <person name="Natvig D.O."/>
            <person name="Lalanne C."/>
            <person name="Gautier V."/>
            <person name="Ament-Velasquez S.L."/>
            <person name="Kruys A."/>
            <person name="Hutchinson M.I."/>
            <person name="Powell A.J."/>
            <person name="Barry K."/>
            <person name="Miller A.N."/>
            <person name="Grigoriev I.V."/>
            <person name="Debuchy R."/>
            <person name="Gladieux P."/>
            <person name="Hiltunen Thoren M."/>
            <person name="Johannesson H."/>
        </authorList>
    </citation>
    <scope>NUCLEOTIDE SEQUENCE</scope>
    <source>
        <strain evidence="1">CBS 141.50</strain>
    </source>
</reference>
<evidence type="ECO:0000313" key="2">
    <source>
        <dbReference type="Proteomes" id="UP001302676"/>
    </source>
</evidence>
<dbReference type="SUPFAM" id="SSF53335">
    <property type="entry name" value="S-adenosyl-L-methionine-dependent methyltransferases"/>
    <property type="match status" value="1"/>
</dbReference>
<sequence length="305" mass="34033">MAAAASAPEATGPRTRTENLFAGSEGIYHLPHHAKEVDRLQRQSELILSSTQNVLITAPLKPGKVKVLDSGASDGSWLLDVARLYPNHDWSLHGVDIGSALFPPKTGRYAALDLREFNIKSATPPEPSWANSFDLVHQRLLVWGLQKDEWLPVVKNHFHLVKPGGWIQLAEVQWVPRGADYDALPPILKRITAFQQWTTEFFGMDVDAAYRLEDWIKEAGFVNVQKTSFTLGYGAAAREEAWQKPSAEMWLETFGGLRSKVPEGGIPGLLDSVDEFDKFLEEIVAGVLEYGYRPTLNFVIGQRPE</sequence>
<dbReference type="Gene3D" id="3.40.50.150">
    <property type="entry name" value="Vaccinia Virus protein VP39"/>
    <property type="match status" value="1"/>
</dbReference>
<evidence type="ECO:0008006" key="3">
    <source>
        <dbReference type="Google" id="ProtNLM"/>
    </source>
</evidence>
<reference evidence="1" key="2">
    <citation type="submission" date="2023-05" db="EMBL/GenBank/DDBJ databases">
        <authorList>
            <consortium name="Lawrence Berkeley National Laboratory"/>
            <person name="Steindorff A."/>
            <person name="Hensen N."/>
            <person name="Bonometti L."/>
            <person name="Westerberg I."/>
            <person name="Brannstrom I.O."/>
            <person name="Guillou S."/>
            <person name="Cros-Aarteil S."/>
            <person name="Calhoun S."/>
            <person name="Haridas S."/>
            <person name="Kuo A."/>
            <person name="Mondo S."/>
            <person name="Pangilinan J."/>
            <person name="Riley R."/>
            <person name="Labutti K."/>
            <person name="Andreopoulos B."/>
            <person name="Lipzen A."/>
            <person name="Chen C."/>
            <person name="Yanf M."/>
            <person name="Daum C."/>
            <person name="Ng V."/>
            <person name="Clum A."/>
            <person name="Ohm R."/>
            <person name="Martin F."/>
            <person name="Silar P."/>
            <person name="Natvig D."/>
            <person name="Lalanne C."/>
            <person name="Gautier V."/>
            <person name="Ament-Velasquez S.L."/>
            <person name="Kruys A."/>
            <person name="Hutchinson M.I."/>
            <person name="Powell A.J."/>
            <person name="Barry K."/>
            <person name="Miller A.N."/>
            <person name="Grigoriev I.V."/>
            <person name="Debuchy R."/>
            <person name="Gladieux P."/>
            <person name="Thoren M.H."/>
            <person name="Johannesson H."/>
        </authorList>
    </citation>
    <scope>NUCLEOTIDE SEQUENCE</scope>
    <source>
        <strain evidence="1">CBS 141.50</strain>
    </source>
</reference>
<keyword evidence="2" id="KW-1185">Reference proteome</keyword>
<organism evidence="1 2">
    <name type="scientific">Dichotomopilus funicola</name>
    <dbReference type="NCBI Taxonomy" id="1934379"/>
    <lineage>
        <taxon>Eukaryota</taxon>
        <taxon>Fungi</taxon>
        <taxon>Dikarya</taxon>
        <taxon>Ascomycota</taxon>
        <taxon>Pezizomycotina</taxon>
        <taxon>Sordariomycetes</taxon>
        <taxon>Sordariomycetidae</taxon>
        <taxon>Sordariales</taxon>
        <taxon>Chaetomiaceae</taxon>
        <taxon>Dichotomopilus</taxon>
    </lineage>
</organism>
<name>A0AAN6V1D5_9PEZI</name>
<protein>
    <recommendedName>
        <fullName evidence="3">S-adenosyl-L-methionine-dependent methyltransferase</fullName>
    </recommendedName>
</protein>
<dbReference type="EMBL" id="MU853606">
    <property type="protein sequence ID" value="KAK4141751.1"/>
    <property type="molecule type" value="Genomic_DNA"/>
</dbReference>
<proteinExistence type="predicted"/>
<dbReference type="RefSeq" id="XP_062635122.1">
    <property type="nucleotide sequence ID" value="XM_062781433.1"/>
</dbReference>
<gene>
    <name evidence="1" type="ORF">C8A04DRAFT_30595</name>
</gene>
<dbReference type="Proteomes" id="UP001302676">
    <property type="component" value="Unassembled WGS sequence"/>
</dbReference>
<dbReference type="InterPro" id="IPR029063">
    <property type="entry name" value="SAM-dependent_MTases_sf"/>
</dbReference>